<organism evidence="1">
    <name type="scientific">Brassica napus</name>
    <name type="common">Rape</name>
    <dbReference type="NCBI Taxonomy" id="3708"/>
    <lineage>
        <taxon>Eukaryota</taxon>
        <taxon>Viridiplantae</taxon>
        <taxon>Streptophyta</taxon>
        <taxon>Embryophyta</taxon>
        <taxon>Tracheophyta</taxon>
        <taxon>Spermatophyta</taxon>
        <taxon>Magnoliopsida</taxon>
        <taxon>eudicotyledons</taxon>
        <taxon>Gunneridae</taxon>
        <taxon>Pentapetalae</taxon>
        <taxon>rosids</taxon>
        <taxon>malvids</taxon>
        <taxon>Brassicales</taxon>
        <taxon>Brassicaceae</taxon>
        <taxon>Brassiceae</taxon>
        <taxon>Brassica</taxon>
    </lineage>
</organism>
<name>A0A816K4L6_BRANA</name>
<proteinExistence type="predicted"/>
<dbReference type="AlphaFoldDB" id="A0A816K4L6"/>
<dbReference type="Proteomes" id="UP001295469">
    <property type="component" value="Chromosome C02"/>
</dbReference>
<gene>
    <name evidence="1" type="ORF">DARMORV10_C02P14010.1</name>
</gene>
<accession>A0A816K4L6</accession>
<protein>
    <submittedName>
        <fullName evidence="1">(rape) hypothetical protein</fullName>
    </submittedName>
</protein>
<sequence>MIGVPPFQASTIPPEPATPRRWLSATAHLATDGKLCASEIYGVADNVNGTAARFVNSSFNRLNLFGLRSGYMYYSHGCCQSFSLLMSLN</sequence>
<dbReference type="EMBL" id="HG994366">
    <property type="protein sequence ID" value="CAF1892713.1"/>
    <property type="molecule type" value="Genomic_DNA"/>
</dbReference>
<reference evidence="1" key="1">
    <citation type="submission" date="2021-01" db="EMBL/GenBank/DDBJ databases">
        <authorList>
            <consortium name="Genoscope - CEA"/>
            <person name="William W."/>
        </authorList>
    </citation>
    <scope>NUCLEOTIDE SEQUENCE</scope>
</reference>
<evidence type="ECO:0000313" key="1">
    <source>
        <dbReference type="EMBL" id="CAF1892713.1"/>
    </source>
</evidence>